<gene>
    <name evidence="2" type="ORF">PXEA_LOCUS3992</name>
</gene>
<name>A0A3S5CCV0_9PLAT</name>
<keyword evidence="1" id="KW-1133">Transmembrane helix</keyword>
<dbReference type="EMBL" id="CAAALY010009328">
    <property type="protein sequence ID" value="VEL10552.1"/>
    <property type="molecule type" value="Genomic_DNA"/>
</dbReference>
<dbReference type="Proteomes" id="UP000784294">
    <property type="component" value="Unassembled WGS sequence"/>
</dbReference>
<keyword evidence="3" id="KW-1185">Reference proteome</keyword>
<dbReference type="AlphaFoldDB" id="A0A3S5CCV0"/>
<keyword evidence="1" id="KW-0472">Membrane</keyword>
<keyword evidence="1" id="KW-0812">Transmembrane</keyword>
<evidence type="ECO:0000313" key="3">
    <source>
        <dbReference type="Proteomes" id="UP000784294"/>
    </source>
</evidence>
<feature type="transmembrane region" description="Helical" evidence="1">
    <location>
        <begin position="20"/>
        <end position="42"/>
    </location>
</feature>
<protein>
    <submittedName>
        <fullName evidence="2">Uncharacterized protein</fullName>
    </submittedName>
</protein>
<evidence type="ECO:0000256" key="1">
    <source>
        <dbReference type="SAM" id="Phobius"/>
    </source>
</evidence>
<sequence>MSNGTNRVWLALTTTWTWELIGWLIGSWYSIAVAEDYATGTLRHQLIHKREREIEKGMSVKKPIDLL</sequence>
<proteinExistence type="predicted"/>
<reference evidence="2" key="1">
    <citation type="submission" date="2018-11" db="EMBL/GenBank/DDBJ databases">
        <authorList>
            <consortium name="Pathogen Informatics"/>
        </authorList>
    </citation>
    <scope>NUCLEOTIDE SEQUENCE</scope>
</reference>
<evidence type="ECO:0000313" key="2">
    <source>
        <dbReference type="EMBL" id="VEL10552.1"/>
    </source>
</evidence>
<comment type="caution">
    <text evidence="2">The sequence shown here is derived from an EMBL/GenBank/DDBJ whole genome shotgun (WGS) entry which is preliminary data.</text>
</comment>
<accession>A0A3S5CCV0</accession>
<organism evidence="2 3">
    <name type="scientific">Protopolystoma xenopodis</name>
    <dbReference type="NCBI Taxonomy" id="117903"/>
    <lineage>
        <taxon>Eukaryota</taxon>
        <taxon>Metazoa</taxon>
        <taxon>Spiralia</taxon>
        <taxon>Lophotrochozoa</taxon>
        <taxon>Platyhelminthes</taxon>
        <taxon>Monogenea</taxon>
        <taxon>Polyopisthocotylea</taxon>
        <taxon>Polystomatidea</taxon>
        <taxon>Polystomatidae</taxon>
        <taxon>Protopolystoma</taxon>
    </lineage>
</organism>